<evidence type="ECO:0000313" key="4">
    <source>
        <dbReference type="EMBL" id="GCB62308.1"/>
    </source>
</evidence>
<dbReference type="OMA" id="DFGWRSE"/>
<dbReference type="InterPro" id="IPR026995">
    <property type="entry name" value="Astrotactin"/>
</dbReference>
<gene>
    <name evidence="4" type="ORF">scyTo_0000022</name>
</gene>
<feature type="domain" description="Astrotactin-1/2 Fn3" evidence="3">
    <location>
        <begin position="12"/>
        <end position="82"/>
    </location>
</feature>
<feature type="domain" description="Astrotactin-2 C-terminal beta-hairpin" evidence="2">
    <location>
        <begin position="180"/>
        <end position="225"/>
    </location>
</feature>
<dbReference type="PANTHER" id="PTHR16592:SF2">
    <property type="entry name" value="ASTROTACTIN-2"/>
    <property type="match status" value="1"/>
</dbReference>
<proteinExistence type="predicted"/>
<dbReference type="GO" id="GO:0005768">
    <property type="term" value="C:endosome"/>
    <property type="evidence" value="ECO:0007669"/>
    <property type="project" value="TreeGrafter"/>
</dbReference>
<evidence type="ECO:0008006" key="6">
    <source>
        <dbReference type="Google" id="ProtNLM"/>
    </source>
</evidence>
<dbReference type="Proteomes" id="UP000288216">
    <property type="component" value="Unassembled WGS sequence"/>
</dbReference>
<dbReference type="AlphaFoldDB" id="A0A401NN27"/>
<dbReference type="GO" id="GO:0007158">
    <property type="term" value="P:neuron cell-cell adhesion"/>
    <property type="evidence" value="ECO:0007669"/>
    <property type="project" value="TreeGrafter"/>
</dbReference>
<sequence>MAAVECIVDCGRGESLSFADDLLSGLGSSCVVVGKNHGVASETTTYSLIFKCLEPDSFYKFTLYALDSRGRRSEPSTVTMRTSCPLIDDIKAEEIAETIYSLFNGYTSGKEQQTAYNILMEISSPMVYRVIHHYNSHYEKFGDFGWRSEDELGPRKAHLILKRLDNVSDRCASLLHSAYIQSHTDSVLYFICRMEETRPTGMVWYSTLHDAKVTCDEKLMSVPRNIYGDTKLW</sequence>
<dbReference type="STRING" id="75743.A0A401NN27"/>
<dbReference type="GO" id="GO:0001764">
    <property type="term" value="P:neuron migration"/>
    <property type="evidence" value="ECO:0007669"/>
    <property type="project" value="InterPro"/>
</dbReference>
<evidence type="ECO:0000259" key="3">
    <source>
        <dbReference type="Pfam" id="PF19743"/>
    </source>
</evidence>
<evidence type="ECO:0000259" key="1">
    <source>
        <dbReference type="Pfam" id="PF18411"/>
    </source>
</evidence>
<dbReference type="PANTHER" id="PTHR16592">
    <property type="entry name" value="ASTROTACTIN-1-LIKE"/>
    <property type="match status" value="1"/>
</dbReference>
<organism evidence="4 5">
    <name type="scientific">Scyliorhinus torazame</name>
    <name type="common">Cloudy catshark</name>
    <name type="synonym">Catulus torazame</name>
    <dbReference type="NCBI Taxonomy" id="75743"/>
    <lineage>
        <taxon>Eukaryota</taxon>
        <taxon>Metazoa</taxon>
        <taxon>Chordata</taxon>
        <taxon>Craniata</taxon>
        <taxon>Vertebrata</taxon>
        <taxon>Chondrichthyes</taxon>
        <taxon>Elasmobranchii</taxon>
        <taxon>Galeomorphii</taxon>
        <taxon>Galeoidea</taxon>
        <taxon>Carcharhiniformes</taxon>
        <taxon>Scyliorhinidae</taxon>
        <taxon>Scyliorhinus</taxon>
    </lineage>
</organism>
<dbReference type="InterPro" id="IPR045574">
    <property type="entry name" value="ASTN1_2_Fn3"/>
</dbReference>
<dbReference type="InterPro" id="IPR040510">
    <property type="entry name" value="ASTN_2_hairpin"/>
</dbReference>
<dbReference type="EMBL" id="BFAA01000003">
    <property type="protein sequence ID" value="GCB62308.1"/>
    <property type="molecule type" value="Genomic_DNA"/>
</dbReference>
<dbReference type="GO" id="GO:0016020">
    <property type="term" value="C:membrane"/>
    <property type="evidence" value="ECO:0007669"/>
    <property type="project" value="TreeGrafter"/>
</dbReference>
<protein>
    <recommendedName>
        <fullName evidence="6">Fibronectin type-III domain-containing protein</fullName>
    </recommendedName>
</protein>
<evidence type="ECO:0000313" key="5">
    <source>
        <dbReference type="Proteomes" id="UP000288216"/>
    </source>
</evidence>
<dbReference type="Pfam" id="PF18577">
    <property type="entry name" value="ASTN_2_hairpin"/>
    <property type="match status" value="1"/>
</dbReference>
<dbReference type="Pfam" id="PF18411">
    <property type="entry name" value="Annexin_2"/>
    <property type="match status" value="1"/>
</dbReference>
<reference evidence="4 5" key="1">
    <citation type="journal article" date="2018" name="Nat. Ecol. Evol.">
        <title>Shark genomes provide insights into elasmobranch evolution and the origin of vertebrates.</title>
        <authorList>
            <person name="Hara Y"/>
            <person name="Yamaguchi K"/>
            <person name="Onimaru K"/>
            <person name="Kadota M"/>
            <person name="Koyanagi M"/>
            <person name="Keeley SD"/>
            <person name="Tatsumi K"/>
            <person name="Tanaka K"/>
            <person name="Motone F"/>
            <person name="Kageyama Y"/>
            <person name="Nozu R"/>
            <person name="Adachi N"/>
            <person name="Nishimura O"/>
            <person name="Nakagawa R"/>
            <person name="Tanegashima C"/>
            <person name="Kiyatake I"/>
            <person name="Matsumoto R"/>
            <person name="Murakumo K"/>
            <person name="Nishida K"/>
            <person name="Terakita A"/>
            <person name="Kuratani S"/>
            <person name="Sato K"/>
            <person name="Hyodo S Kuraku.S."/>
        </authorList>
    </citation>
    <scope>NUCLEOTIDE SEQUENCE [LARGE SCALE GENOMIC DNA]</scope>
</reference>
<comment type="caution">
    <text evidence="4">The sequence shown here is derived from an EMBL/GenBank/DDBJ whole genome shotgun (WGS) entry which is preliminary data.</text>
</comment>
<evidence type="ECO:0000259" key="2">
    <source>
        <dbReference type="Pfam" id="PF18577"/>
    </source>
</evidence>
<dbReference type="Pfam" id="PF19743">
    <property type="entry name" value="ASTN1_2_fn3"/>
    <property type="match status" value="1"/>
</dbReference>
<accession>A0A401NN27</accession>
<dbReference type="OrthoDB" id="9934301at2759"/>
<dbReference type="InterPro" id="IPR040685">
    <property type="entry name" value="Annexin-like"/>
</dbReference>
<name>A0A401NN27_SCYTO</name>
<keyword evidence="5" id="KW-1185">Reference proteome</keyword>
<feature type="domain" description="Annexin-like" evidence="1">
    <location>
        <begin position="84"/>
        <end position="175"/>
    </location>
</feature>